<evidence type="ECO:0000256" key="2">
    <source>
        <dbReference type="SAM" id="MobiDB-lite"/>
    </source>
</evidence>
<dbReference type="InterPro" id="IPR011701">
    <property type="entry name" value="MFS"/>
</dbReference>
<feature type="transmembrane region" description="Helical" evidence="3">
    <location>
        <begin position="606"/>
        <end position="629"/>
    </location>
</feature>
<organism evidence="5 6">
    <name type="scientific">Porites lobata</name>
    <dbReference type="NCBI Taxonomy" id="104759"/>
    <lineage>
        <taxon>Eukaryota</taxon>
        <taxon>Metazoa</taxon>
        <taxon>Cnidaria</taxon>
        <taxon>Anthozoa</taxon>
        <taxon>Hexacorallia</taxon>
        <taxon>Scleractinia</taxon>
        <taxon>Fungiina</taxon>
        <taxon>Poritidae</taxon>
        <taxon>Porites</taxon>
    </lineage>
</organism>
<dbReference type="InterPro" id="IPR036259">
    <property type="entry name" value="MFS_trans_sf"/>
</dbReference>
<dbReference type="PANTHER" id="PTHR11360:SF251">
    <property type="entry name" value="MAJOR FACILITATOR SUPERFAMILY (MFS) PROFILE DOMAIN-CONTAINING PROTEIN"/>
    <property type="match status" value="1"/>
</dbReference>
<accession>A0ABN8R6U7</accession>
<keyword evidence="3" id="KW-0472">Membrane</keyword>
<feature type="transmembrane region" description="Helical" evidence="3">
    <location>
        <begin position="278"/>
        <end position="300"/>
    </location>
</feature>
<feature type="transmembrane region" description="Helical" evidence="3">
    <location>
        <begin position="826"/>
        <end position="849"/>
    </location>
</feature>
<gene>
    <name evidence="5" type="ORF">PLOB_00015740</name>
</gene>
<feature type="transmembrane region" description="Helical" evidence="3">
    <location>
        <begin position="1405"/>
        <end position="1427"/>
    </location>
</feature>
<sequence length="1497" mass="165427">MKHFDETTETTAGLGSLTLGMAWFASPLPGYLCDRFGCRITNFLGAALCMIGLVLSSFAKSLTHMYVTHGLIIGLGICFIYNSCYLVIAQYFKKKLSLATGIVALGESTGVFFTGPLLQFFLDSFGWRGTYRIMVMAFALVCLLGLTYNPNIQLQETTGHNIENKNENQDNERSSISLYCSVWKSPTFVAVTTSFMVTAFAIYIPLIYLVKFSEDNGISAQAASRLFIFIGLASSLARIITGKLCNIKKVNSIFIYQASMLLAALSTLLLQFATTKYWLLIVFSFIYGFSDGIFMTSAVYTQLTCVDAKRVTASFCTSNVLYSIAAAAGSPIAGLIVDHTGSYVYSFYMTGGVLLVAFLIPMILIPINHRSIKGLPQNHINDDKQLFTERSKRIETQGQTYHYSEGEISEKGSLRCSVILGTKLFLMTIHFCEFMLHKMLLIFMLCFGWVQNFLHHTGTQKIPSVSPPSNSSGKRFQINCKMPVYEERDPDCHERLEKLWWCLRSNRKQDSMWSWVVCFSAAICNSLNLGFVLSFGVLFPVLLDYFNETKERTAFVGSLALGMTWLASPLPGYLCDRVGCRVTNFIGGTLCVTGLVLTSFSHSLNLMYFTHSLVFGFGVCFIYNCSYLVIAQYFKENLSMATGIVALGASVGVLFTGPLLQVLLDLFGWRGTYRVVAACFTLVCILSLTYNPNVQKITHTKLLSSSEDRASDKRSGISLYCSVWAFPTFTASVMSFMFGSLGLYIPYIYLVKYSEDNGITAQAASRLFIFIGLASSLGRIITGKLCNNKKVNPVFIHQASMLLASLSAFLLQFATKYGYLRGNCLLIVFSAVYGFSDGVFIASQCFILLSCVDAKRTTASFCINNVLYSFTAAAGGPIAGLIADQTGSYVYSFYMTVILRPEFVIKGTAKNKTRARPRHNENDLNLSNINQTSPRTGYYKSLGLTWLMLQSEQYFNQAVIYVQYCLRVPSRHDATMICMPSLSNPCFSDMVRSVNRATGIIPLTRACCILYSCKSLFCVCSRSFRQIPGLTRVGFTVSQFSGRACRSSFSLRTLNKHHQDSAWSWVVCISAAICNALNLGFVLSFGVLFPVLLDYFNETRERTALVGSLALGMTWFASPLSGYLSDRFGCRITNFIGGALCVTGLAMASFSHNLNLMYFTHSLVFGLGVCFIYNCSYLVTAQYFKEKLSMATGIVALGASVGVLFTGPLLQVLLDSFGWRGTYRVAAAYFTIVCILSLTYNPNVQKTTEIEFINNSEDTERGERSGISLYCSVWTFPTFAASVMSFVFGSFGMYIPYIYLVEYSEDNGITAQDASLLFIYIGLSSSLGRIITGKVCNNKNVNPVFMHQASMLLASISAFLLQFATKYGYLIIFSAVYGFSDGVFIATQCFILLSCVDAKRTTASFCINNVLYSFTAAAGGPIAGLIVDQTGSYVYSFYMTGAVLMVAFLIPMVLIPINHRKARVRPLEGHSKDDMVTAKSKGPETGQDQTTLGETPT</sequence>
<feature type="transmembrane region" description="Helical" evidence="3">
    <location>
        <begin position="1104"/>
        <end position="1125"/>
    </location>
</feature>
<feature type="transmembrane region" description="Helical" evidence="3">
    <location>
        <begin position="65"/>
        <end position="89"/>
    </location>
</feature>
<dbReference type="Pfam" id="PF07690">
    <property type="entry name" value="MFS_1"/>
    <property type="match status" value="3"/>
</dbReference>
<feature type="domain" description="Major facilitator superfamily (MFS) profile" evidence="4">
    <location>
        <begin position="1064"/>
        <end position="1459"/>
    </location>
</feature>
<feature type="transmembrane region" description="Helical" evidence="3">
    <location>
        <begin position="253"/>
        <end position="272"/>
    </location>
</feature>
<feature type="transmembrane region" description="Helical" evidence="3">
    <location>
        <begin position="188"/>
        <end position="210"/>
    </location>
</feature>
<reference evidence="5 6" key="1">
    <citation type="submission" date="2022-05" db="EMBL/GenBank/DDBJ databases">
        <authorList>
            <consortium name="Genoscope - CEA"/>
            <person name="William W."/>
        </authorList>
    </citation>
    <scope>NUCLEOTIDE SEQUENCE [LARGE SCALE GENOMIC DNA]</scope>
</reference>
<feature type="transmembrane region" description="Helical" evidence="3">
    <location>
        <begin position="794"/>
        <end position="814"/>
    </location>
</feature>
<feature type="transmembrane region" description="Helical" evidence="3">
    <location>
        <begin position="1314"/>
        <end position="1332"/>
    </location>
</feature>
<dbReference type="EMBL" id="CALNXK010000197">
    <property type="protein sequence ID" value="CAH3175112.1"/>
    <property type="molecule type" value="Genomic_DNA"/>
</dbReference>
<evidence type="ECO:0000256" key="3">
    <source>
        <dbReference type="SAM" id="Phobius"/>
    </source>
</evidence>
<protein>
    <recommendedName>
        <fullName evidence="4">Major facilitator superfamily (MFS) profile domain-containing protein</fullName>
    </recommendedName>
</protein>
<evidence type="ECO:0000256" key="1">
    <source>
        <dbReference type="ARBA" id="ARBA00004141"/>
    </source>
</evidence>
<evidence type="ECO:0000313" key="5">
    <source>
        <dbReference type="EMBL" id="CAH3175112.1"/>
    </source>
</evidence>
<feature type="domain" description="Major facilitator superfamily (MFS) profile" evidence="4">
    <location>
        <begin position="1"/>
        <end position="369"/>
    </location>
</feature>
<feature type="transmembrane region" description="Helical" evidence="3">
    <location>
        <begin position="343"/>
        <end position="365"/>
    </location>
</feature>
<dbReference type="InterPro" id="IPR020846">
    <property type="entry name" value="MFS_dom"/>
</dbReference>
<feature type="transmembrane region" description="Helical" evidence="3">
    <location>
        <begin position="1222"/>
        <end position="1240"/>
    </location>
</feature>
<comment type="subcellular location">
    <subcellularLocation>
        <location evidence="1">Membrane</location>
        <topology evidence="1">Multi-pass membrane protein</topology>
    </subcellularLocation>
</comment>
<feature type="transmembrane region" description="Helical" evidence="3">
    <location>
        <begin position="96"/>
        <end position="118"/>
    </location>
</feature>
<feature type="transmembrane region" description="Helical" evidence="3">
    <location>
        <begin position="641"/>
        <end position="660"/>
    </location>
</feature>
<feature type="transmembrane region" description="Helical" evidence="3">
    <location>
        <begin position="320"/>
        <end position="337"/>
    </location>
</feature>
<feature type="transmembrane region" description="Helical" evidence="3">
    <location>
        <begin position="889"/>
        <end position="909"/>
    </location>
</feature>
<dbReference type="Proteomes" id="UP001159405">
    <property type="component" value="Unassembled WGS sequence"/>
</dbReference>
<feature type="transmembrane region" description="Helical" evidence="3">
    <location>
        <begin position="672"/>
        <end position="691"/>
    </location>
</feature>
<name>A0ABN8R6U7_9CNID</name>
<proteinExistence type="predicted"/>
<feature type="transmembrane region" description="Helical" evidence="3">
    <location>
        <begin position="719"/>
        <end position="743"/>
    </location>
</feature>
<keyword evidence="6" id="KW-1185">Reference proteome</keyword>
<evidence type="ECO:0000259" key="4">
    <source>
        <dbReference type="PROSITE" id="PS50850"/>
    </source>
</evidence>
<feature type="transmembrane region" description="Helical" evidence="3">
    <location>
        <begin position="554"/>
        <end position="575"/>
    </location>
</feature>
<keyword evidence="3" id="KW-1133">Transmembrane helix</keyword>
<feature type="transmembrane region" description="Helical" evidence="3">
    <location>
        <begin position="1344"/>
        <end position="1364"/>
    </location>
</feature>
<comment type="caution">
    <text evidence="5">The sequence shown here is derived from an EMBL/GenBank/DDBJ whole genome shotgun (WGS) entry which is preliminary data.</text>
</comment>
<feature type="compositionally biased region" description="Polar residues" evidence="2">
    <location>
        <begin position="1486"/>
        <end position="1497"/>
    </location>
</feature>
<feature type="transmembrane region" description="Helical" evidence="3">
    <location>
        <begin position="861"/>
        <end position="883"/>
    </location>
</feature>
<feature type="transmembrane region" description="Helical" evidence="3">
    <location>
        <begin position="40"/>
        <end position="59"/>
    </location>
</feature>
<feature type="transmembrane region" description="Helical" evidence="3">
    <location>
        <begin position="1370"/>
        <end position="1393"/>
    </location>
</feature>
<keyword evidence="3" id="KW-0812">Transmembrane</keyword>
<feature type="transmembrane region" description="Helical" evidence="3">
    <location>
        <begin position="1269"/>
        <end position="1294"/>
    </location>
</feature>
<feature type="transmembrane region" description="Helical" evidence="3">
    <location>
        <begin position="1132"/>
        <end position="1150"/>
    </location>
</feature>
<dbReference type="SUPFAM" id="SSF103473">
    <property type="entry name" value="MFS general substrate transporter"/>
    <property type="match status" value="3"/>
</dbReference>
<feature type="transmembrane region" description="Helical" evidence="3">
    <location>
        <begin position="582"/>
        <end position="600"/>
    </location>
</feature>
<feature type="transmembrane region" description="Helical" evidence="3">
    <location>
        <begin position="1062"/>
        <end position="1092"/>
    </location>
</feature>
<feature type="transmembrane region" description="Helical" evidence="3">
    <location>
        <begin position="1433"/>
        <end position="1455"/>
    </location>
</feature>
<feature type="transmembrane region" description="Helical" evidence="3">
    <location>
        <begin position="513"/>
        <end position="542"/>
    </location>
</feature>
<feature type="transmembrane region" description="Helical" evidence="3">
    <location>
        <begin position="763"/>
        <end position="782"/>
    </location>
</feature>
<dbReference type="Gene3D" id="1.20.1250.20">
    <property type="entry name" value="MFS general substrate transporter like domains"/>
    <property type="match status" value="4"/>
</dbReference>
<feature type="domain" description="Major facilitator superfamily (MFS) profile" evidence="4">
    <location>
        <begin position="514"/>
        <end position="912"/>
    </location>
</feature>
<feature type="transmembrane region" description="Helical" evidence="3">
    <location>
        <begin position="1191"/>
        <end position="1210"/>
    </location>
</feature>
<feature type="transmembrane region" description="Helical" evidence="3">
    <location>
        <begin position="130"/>
        <end position="148"/>
    </location>
</feature>
<dbReference type="CDD" id="cd17352">
    <property type="entry name" value="MFS_MCT_SLC16"/>
    <property type="match status" value="2"/>
</dbReference>
<dbReference type="InterPro" id="IPR050327">
    <property type="entry name" value="Proton-linked_MCT"/>
</dbReference>
<dbReference type="PROSITE" id="PS50850">
    <property type="entry name" value="MFS"/>
    <property type="match status" value="3"/>
</dbReference>
<feature type="region of interest" description="Disordered" evidence="2">
    <location>
        <begin position="1473"/>
        <end position="1497"/>
    </location>
</feature>
<evidence type="ECO:0000313" key="6">
    <source>
        <dbReference type="Proteomes" id="UP001159405"/>
    </source>
</evidence>
<feature type="transmembrane region" description="Helical" evidence="3">
    <location>
        <begin position="222"/>
        <end position="241"/>
    </location>
</feature>
<feature type="transmembrane region" description="Helical" evidence="3">
    <location>
        <begin position="12"/>
        <end position="33"/>
    </location>
</feature>
<feature type="transmembrane region" description="Helical" evidence="3">
    <location>
        <begin position="1156"/>
        <end position="1179"/>
    </location>
</feature>
<dbReference type="PANTHER" id="PTHR11360">
    <property type="entry name" value="MONOCARBOXYLATE TRANSPORTER"/>
    <property type="match status" value="1"/>
</dbReference>